<keyword evidence="3" id="KW-0285">Flavoprotein</keyword>
<dbReference type="RefSeq" id="WP_182802122.1">
    <property type="nucleotide sequence ID" value="NZ_CP060007.1"/>
</dbReference>
<dbReference type="GO" id="GO:0008767">
    <property type="term" value="F:UDP-galactopyranose mutase activity"/>
    <property type="evidence" value="ECO:0007669"/>
    <property type="project" value="UniProtKB-EC"/>
</dbReference>
<dbReference type="KEGG" id="lacs:H4075_17540"/>
<proteinExistence type="inferred from homology"/>
<comment type="similarity">
    <text evidence="2">Belongs to the UDP-galactopyranose/dTDP-fucopyranose mutase family.</text>
</comment>
<dbReference type="SUPFAM" id="SSF51971">
    <property type="entry name" value="Nucleotide-binding domain"/>
    <property type="match status" value="1"/>
</dbReference>
<dbReference type="EC" id="5.4.99.9" evidence="7"/>
<dbReference type="EMBL" id="CP060007">
    <property type="protein sequence ID" value="QNA43860.1"/>
    <property type="molecule type" value="Genomic_DNA"/>
</dbReference>
<dbReference type="Proteomes" id="UP000515344">
    <property type="component" value="Chromosome"/>
</dbReference>
<dbReference type="SUPFAM" id="SSF54373">
    <property type="entry name" value="FAD-linked reductases, C-terminal domain"/>
    <property type="match status" value="1"/>
</dbReference>
<gene>
    <name evidence="7" type="primary">glf</name>
    <name evidence="7" type="ORF">H4075_17540</name>
</gene>
<evidence type="ECO:0000256" key="3">
    <source>
        <dbReference type="ARBA" id="ARBA00022630"/>
    </source>
</evidence>
<dbReference type="PANTHER" id="PTHR21197:SF0">
    <property type="entry name" value="UDP-GALACTOPYRANOSE MUTASE"/>
    <property type="match status" value="1"/>
</dbReference>
<reference evidence="8" key="1">
    <citation type="submission" date="2020-08" db="EMBL/GenBank/DDBJ databases">
        <title>Lacibacter sp. S13-6-6 genome sequencing.</title>
        <authorList>
            <person name="Jin L."/>
        </authorList>
    </citation>
    <scope>NUCLEOTIDE SEQUENCE [LARGE SCALE GENOMIC DNA]</scope>
    <source>
        <strain evidence="8">S13-6-6</strain>
    </source>
</reference>
<evidence type="ECO:0000256" key="2">
    <source>
        <dbReference type="ARBA" id="ARBA00009321"/>
    </source>
</evidence>
<keyword evidence="5 7" id="KW-0413">Isomerase</keyword>
<evidence type="ECO:0000256" key="5">
    <source>
        <dbReference type="ARBA" id="ARBA00023235"/>
    </source>
</evidence>
<keyword evidence="4" id="KW-0274">FAD</keyword>
<dbReference type="Pfam" id="PF13450">
    <property type="entry name" value="NAD_binding_8"/>
    <property type="match status" value="1"/>
</dbReference>
<dbReference type="InterPro" id="IPR015899">
    <property type="entry name" value="UDP-GalPyranose_mutase_C"/>
</dbReference>
<dbReference type="PANTHER" id="PTHR21197">
    <property type="entry name" value="UDP-GALACTOPYRANOSE MUTASE"/>
    <property type="match status" value="1"/>
</dbReference>
<feature type="domain" description="UDP-galactopyranose mutase C-terminal" evidence="6">
    <location>
        <begin position="154"/>
        <end position="357"/>
    </location>
</feature>
<dbReference type="Gene3D" id="3.40.50.720">
    <property type="entry name" value="NAD(P)-binding Rossmann-like Domain"/>
    <property type="match status" value="3"/>
</dbReference>
<name>A0A7G5XEF7_9BACT</name>
<dbReference type="GO" id="GO:0005829">
    <property type="term" value="C:cytosol"/>
    <property type="evidence" value="ECO:0007669"/>
    <property type="project" value="TreeGrafter"/>
</dbReference>
<dbReference type="FunFam" id="3.40.50.720:FF:000354">
    <property type="entry name" value="UDP-galactopyranose mutase"/>
    <property type="match status" value="1"/>
</dbReference>
<dbReference type="GO" id="GO:0050660">
    <property type="term" value="F:flavin adenine dinucleotide binding"/>
    <property type="evidence" value="ECO:0007669"/>
    <property type="project" value="TreeGrafter"/>
</dbReference>
<evidence type="ECO:0000256" key="1">
    <source>
        <dbReference type="ARBA" id="ARBA00001974"/>
    </source>
</evidence>
<evidence type="ECO:0000256" key="4">
    <source>
        <dbReference type="ARBA" id="ARBA00022827"/>
    </source>
</evidence>
<accession>A0A7G5XEF7</accession>
<keyword evidence="8" id="KW-1185">Reference proteome</keyword>
<dbReference type="InterPro" id="IPR004379">
    <property type="entry name" value="UDP-GALP_mutase"/>
</dbReference>
<protein>
    <submittedName>
        <fullName evidence="7">UDP-galactopyranose mutase</fullName>
        <ecNumber evidence="7">5.4.99.9</ecNumber>
    </submittedName>
</protein>
<dbReference type="AlphaFoldDB" id="A0A7G5XEF7"/>
<dbReference type="Pfam" id="PF03275">
    <property type="entry name" value="GLF"/>
    <property type="match status" value="1"/>
</dbReference>
<dbReference type="NCBIfam" id="TIGR00031">
    <property type="entry name" value="UDP-GALP_mutase"/>
    <property type="match status" value="1"/>
</dbReference>
<evidence type="ECO:0000259" key="6">
    <source>
        <dbReference type="Pfam" id="PF03275"/>
    </source>
</evidence>
<comment type="cofactor">
    <cofactor evidence="1">
        <name>FAD</name>
        <dbReference type="ChEBI" id="CHEBI:57692"/>
    </cofactor>
</comment>
<evidence type="ECO:0000313" key="8">
    <source>
        <dbReference type="Proteomes" id="UP000515344"/>
    </source>
</evidence>
<evidence type="ECO:0000313" key="7">
    <source>
        <dbReference type="EMBL" id="QNA43860.1"/>
    </source>
</evidence>
<organism evidence="7 8">
    <name type="scientific">Lacibacter sediminis</name>
    <dbReference type="NCBI Taxonomy" id="2760713"/>
    <lineage>
        <taxon>Bacteria</taxon>
        <taxon>Pseudomonadati</taxon>
        <taxon>Bacteroidota</taxon>
        <taxon>Chitinophagia</taxon>
        <taxon>Chitinophagales</taxon>
        <taxon>Chitinophagaceae</taxon>
        <taxon>Lacibacter</taxon>
    </lineage>
</organism>
<sequence length="381" mass="43917">MQISDYKYVIAGSGFLGSVLAERIASVLKKPVLVLEKRGHIGGNCYSETDPETGIEFHKYGTHIFHTSNERVWNYINQFTSFNQYRHQVLTTHEGKVYQLPINLETINSFFSLSLKPFEVEEFLHQQAAKENISDTSSFEAKAISLVGRQLYEAFIRGYSAKQWQTDPAKLPADLLSRLPFRKNYDENYYFSTYQGVPSNGYTAIFENLLSDPLIDVRLNTDFFDVKDQLAADATIIYSGPLDRYFNYSLGKLNWRTLQFEKQVVGVEDYQGTSVMNFADVAVPYTRQHEPRHLHPERSYTKEKTIVFTEYSKADDGSEPFYPIPNAENIALAKEYRKLVGQEKNLIVAGRLGDYKYYDMHETINRALEIFDDQIKTLHTS</sequence>